<dbReference type="Proteomes" id="UP000198510">
    <property type="component" value="Unassembled WGS sequence"/>
</dbReference>
<dbReference type="STRING" id="1075417.SAMN05421823_11757"/>
<dbReference type="InterPro" id="IPR003423">
    <property type="entry name" value="OMP_efflux"/>
</dbReference>
<dbReference type="GO" id="GO:0015562">
    <property type="term" value="F:efflux transmembrane transporter activity"/>
    <property type="evidence" value="ECO:0007669"/>
    <property type="project" value="InterPro"/>
</dbReference>
<keyword evidence="8" id="KW-0732">Signal</keyword>
<dbReference type="AlphaFoldDB" id="A0A1G9URW3"/>
<organism evidence="9 10">
    <name type="scientific">Catalinimonas alkaloidigena</name>
    <dbReference type="NCBI Taxonomy" id="1075417"/>
    <lineage>
        <taxon>Bacteria</taxon>
        <taxon>Pseudomonadati</taxon>
        <taxon>Bacteroidota</taxon>
        <taxon>Cytophagia</taxon>
        <taxon>Cytophagales</taxon>
        <taxon>Catalimonadaceae</taxon>
        <taxon>Catalinimonas</taxon>
    </lineage>
</organism>
<dbReference type="OrthoDB" id="940457at2"/>
<dbReference type="GO" id="GO:0009279">
    <property type="term" value="C:cell outer membrane"/>
    <property type="evidence" value="ECO:0007669"/>
    <property type="project" value="UniProtKB-SubCell"/>
</dbReference>
<comment type="similarity">
    <text evidence="2">Belongs to the outer membrane factor (OMF) (TC 1.B.17) family.</text>
</comment>
<keyword evidence="6" id="KW-0472">Membrane</keyword>
<evidence type="ECO:0000256" key="6">
    <source>
        <dbReference type="ARBA" id="ARBA00023136"/>
    </source>
</evidence>
<evidence type="ECO:0000256" key="1">
    <source>
        <dbReference type="ARBA" id="ARBA00004442"/>
    </source>
</evidence>
<feature type="signal peptide" evidence="8">
    <location>
        <begin position="1"/>
        <end position="20"/>
    </location>
</feature>
<feature type="chain" id="PRO_5011621210" evidence="8">
    <location>
        <begin position="21"/>
        <end position="494"/>
    </location>
</feature>
<dbReference type="Pfam" id="PF02321">
    <property type="entry name" value="OEP"/>
    <property type="match status" value="2"/>
</dbReference>
<dbReference type="PANTHER" id="PTHR30026:SF20">
    <property type="entry name" value="OUTER MEMBRANE PROTEIN TOLC"/>
    <property type="match status" value="1"/>
</dbReference>
<keyword evidence="3" id="KW-0813">Transport</keyword>
<keyword evidence="7" id="KW-0998">Cell outer membrane</keyword>
<keyword evidence="5" id="KW-0812">Transmembrane</keyword>
<keyword evidence="4" id="KW-1134">Transmembrane beta strand</keyword>
<dbReference type="PANTHER" id="PTHR30026">
    <property type="entry name" value="OUTER MEMBRANE PROTEIN TOLC"/>
    <property type="match status" value="1"/>
</dbReference>
<keyword evidence="10" id="KW-1185">Reference proteome</keyword>
<proteinExistence type="inferred from homology"/>
<evidence type="ECO:0000313" key="9">
    <source>
        <dbReference type="EMBL" id="SDM62630.1"/>
    </source>
</evidence>
<dbReference type="GO" id="GO:0015288">
    <property type="term" value="F:porin activity"/>
    <property type="evidence" value="ECO:0007669"/>
    <property type="project" value="TreeGrafter"/>
</dbReference>
<evidence type="ECO:0000256" key="2">
    <source>
        <dbReference type="ARBA" id="ARBA00007613"/>
    </source>
</evidence>
<sequence length="494" mass="56438">MNKLSLLSPLLCFLSHVLIAQPQNDPPEIDRYLTLEEVVRLARNESPASFRNDNFYLNQYWQYRTYQSNYLPQLTLSGTLPDLSNQFEPVQQPDGDLEIRKVARSNSSLQLSLSQNIGLTGGQVFLQSTIGRVDNFQRNTVGYNANPASIGLLQPLFQFNPLRWDRRIEPLRFQEAQRQYSSQMEDIAVEATSRYFDLLVAQIALDIARKNKANSDTLFQIAQGRFNLGKIAENDLLQLELSLMRSNQEVTQSELDVRVGQQALANYLGLTGIESIVLAEPIEIPLFDVNEATALAEAQTNHPDVIGFQRRILEAERDVAQARGNNGLNADVYASYGLTQQASTVPDLYVDPQNQQRLRVGFQIPILNWGRTRSEIQRAAANQKVVDTDITQEQQNFEQAVVLAVARFRITRQQLEVAIKADEIGQKRFEITKNRYVIGKIGITDLNIAQQEKDQARRAYVTALRDFWLSYYNLRRLTLYDFAENQKIIYEVNR</sequence>
<evidence type="ECO:0000256" key="7">
    <source>
        <dbReference type="ARBA" id="ARBA00023237"/>
    </source>
</evidence>
<dbReference type="RefSeq" id="WP_089688432.1">
    <property type="nucleotide sequence ID" value="NZ_FNFO01000017.1"/>
</dbReference>
<dbReference type="GO" id="GO:1990281">
    <property type="term" value="C:efflux pump complex"/>
    <property type="evidence" value="ECO:0007669"/>
    <property type="project" value="TreeGrafter"/>
</dbReference>
<evidence type="ECO:0000256" key="4">
    <source>
        <dbReference type="ARBA" id="ARBA00022452"/>
    </source>
</evidence>
<protein>
    <submittedName>
        <fullName evidence="9">Outer membrane protein TolC</fullName>
    </submittedName>
</protein>
<name>A0A1G9URW3_9BACT</name>
<accession>A0A1G9URW3</accession>
<gene>
    <name evidence="9" type="ORF">SAMN05421823_11757</name>
</gene>
<comment type="subcellular location">
    <subcellularLocation>
        <location evidence="1">Cell outer membrane</location>
    </subcellularLocation>
</comment>
<evidence type="ECO:0000256" key="3">
    <source>
        <dbReference type="ARBA" id="ARBA00022448"/>
    </source>
</evidence>
<dbReference type="EMBL" id="FNFO01000017">
    <property type="protein sequence ID" value="SDM62630.1"/>
    <property type="molecule type" value="Genomic_DNA"/>
</dbReference>
<dbReference type="SUPFAM" id="SSF56954">
    <property type="entry name" value="Outer membrane efflux proteins (OEP)"/>
    <property type="match status" value="1"/>
</dbReference>
<evidence type="ECO:0000256" key="5">
    <source>
        <dbReference type="ARBA" id="ARBA00022692"/>
    </source>
</evidence>
<dbReference type="InterPro" id="IPR051906">
    <property type="entry name" value="TolC-like"/>
</dbReference>
<dbReference type="Gene3D" id="1.20.1600.10">
    <property type="entry name" value="Outer membrane efflux proteins (OEP)"/>
    <property type="match status" value="1"/>
</dbReference>
<evidence type="ECO:0000256" key="8">
    <source>
        <dbReference type="SAM" id="SignalP"/>
    </source>
</evidence>
<reference evidence="9 10" key="1">
    <citation type="submission" date="2016-10" db="EMBL/GenBank/DDBJ databases">
        <authorList>
            <person name="de Groot N.N."/>
        </authorList>
    </citation>
    <scope>NUCLEOTIDE SEQUENCE [LARGE SCALE GENOMIC DNA]</scope>
    <source>
        <strain evidence="9 10">DSM 25186</strain>
    </source>
</reference>
<evidence type="ECO:0000313" key="10">
    <source>
        <dbReference type="Proteomes" id="UP000198510"/>
    </source>
</evidence>